<dbReference type="GO" id="GO:0016020">
    <property type="term" value="C:membrane"/>
    <property type="evidence" value="ECO:0007669"/>
    <property type="project" value="UniProtKB-SubCell"/>
</dbReference>
<keyword evidence="4 5" id="KW-0472">Membrane</keyword>
<proteinExistence type="predicted"/>
<feature type="transmembrane region" description="Helical" evidence="5">
    <location>
        <begin position="235"/>
        <end position="257"/>
    </location>
</feature>
<dbReference type="HOGENOM" id="CLU_022118_1_0_9"/>
<dbReference type="EMBL" id="CP009933">
    <property type="protein sequence ID" value="AKA69098.1"/>
    <property type="molecule type" value="Genomic_DNA"/>
</dbReference>
<dbReference type="AlphaFoldDB" id="A0A0E3JND2"/>
<evidence type="ECO:0000256" key="4">
    <source>
        <dbReference type="ARBA" id="ARBA00023136"/>
    </source>
</evidence>
<dbReference type="Gene3D" id="3.40.1710.10">
    <property type="entry name" value="abc type-2 transporter like domain"/>
    <property type="match status" value="1"/>
</dbReference>
<evidence type="ECO:0000256" key="5">
    <source>
        <dbReference type="SAM" id="Phobius"/>
    </source>
</evidence>
<evidence type="ECO:0000256" key="1">
    <source>
        <dbReference type="ARBA" id="ARBA00004141"/>
    </source>
</evidence>
<comment type="subcellular location">
    <subcellularLocation>
        <location evidence="1">Membrane</location>
        <topology evidence="1">Multi-pass membrane protein</topology>
    </subcellularLocation>
</comment>
<evidence type="ECO:0000256" key="3">
    <source>
        <dbReference type="ARBA" id="ARBA00022989"/>
    </source>
</evidence>
<evidence type="ECO:0000259" key="6">
    <source>
        <dbReference type="Pfam" id="PF12698"/>
    </source>
</evidence>
<evidence type="ECO:0000256" key="2">
    <source>
        <dbReference type="ARBA" id="ARBA00022692"/>
    </source>
</evidence>
<dbReference type="InterPro" id="IPR013525">
    <property type="entry name" value="ABC2_TM"/>
</dbReference>
<dbReference type="RefSeq" id="WP_029160420.1">
    <property type="nucleotide sequence ID" value="NZ_CP009933.1"/>
</dbReference>
<organism evidence="7 8">
    <name type="scientific">Clostridium scatologenes</name>
    <dbReference type="NCBI Taxonomy" id="1548"/>
    <lineage>
        <taxon>Bacteria</taxon>
        <taxon>Bacillati</taxon>
        <taxon>Bacillota</taxon>
        <taxon>Clostridia</taxon>
        <taxon>Eubacteriales</taxon>
        <taxon>Clostridiaceae</taxon>
        <taxon>Clostridium</taxon>
    </lineage>
</organism>
<keyword evidence="3 5" id="KW-1133">Transmembrane helix</keyword>
<keyword evidence="8" id="KW-1185">Reference proteome</keyword>
<gene>
    <name evidence="7" type="ORF">CSCA_1973</name>
</gene>
<feature type="transmembrane region" description="Helical" evidence="5">
    <location>
        <begin position="277"/>
        <end position="302"/>
    </location>
</feature>
<dbReference type="Pfam" id="PF12698">
    <property type="entry name" value="ABC2_membrane_3"/>
    <property type="match status" value="1"/>
</dbReference>
<feature type="transmembrane region" description="Helical" evidence="5">
    <location>
        <begin position="308"/>
        <end position="325"/>
    </location>
</feature>
<evidence type="ECO:0000313" key="8">
    <source>
        <dbReference type="Proteomes" id="UP000033115"/>
    </source>
</evidence>
<accession>A0A0E3JND2</accession>
<evidence type="ECO:0000313" key="7">
    <source>
        <dbReference type="EMBL" id="AKA69098.1"/>
    </source>
</evidence>
<name>A0A0E3JND2_CLOSL</name>
<dbReference type="KEGG" id="csq:CSCA_1973"/>
<dbReference type="Proteomes" id="UP000033115">
    <property type="component" value="Chromosome"/>
</dbReference>
<reference evidence="7 8" key="1">
    <citation type="journal article" date="2015" name="J. Biotechnol.">
        <title>Complete genome sequence of a malodorant-producing acetogen, Clostridium scatologenes ATCC 25775(T).</title>
        <authorList>
            <person name="Zhu Z."/>
            <person name="Guo T."/>
            <person name="Zheng H."/>
            <person name="Song T."/>
            <person name="Ouyang P."/>
            <person name="Xie J."/>
        </authorList>
    </citation>
    <scope>NUCLEOTIDE SEQUENCE [LARGE SCALE GENOMIC DNA]</scope>
    <source>
        <strain evidence="7 8">ATCC 25775</strain>
    </source>
</reference>
<dbReference type="PANTHER" id="PTHR43471:SF3">
    <property type="entry name" value="ABC TRANSPORTER PERMEASE PROTEIN NATB"/>
    <property type="match status" value="1"/>
</dbReference>
<dbReference type="GO" id="GO:0140359">
    <property type="term" value="F:ABC-type transporter activity"/>
    <property type="evidence" value="ECO:0007669"/>
    <property type="project" value="InterPro"/>
</dbReference>
<feature type="domain" description="ABC-2 type transporter transmembrane" evidence="6">
    <location>
        <begin position="21"/>
        <end position="381"/>
    </location>
</feature>
<sequence length="394" mass="43384">MKSNVINVVLKKELLDMFRDKKTIIMSILIPILILPILSFVIGMATSSSEKKVQNNLKVAIVDKGNSNFKSFLKSQKNIKITESTNIKQDVKDGKILAAITIPEGFDENINRDMNENIILTYDNSSSDGTQASEILNSYIEKYSKTIVSKRLQNRNIDSKILNPINVVQNTIEKKESGIGMSLLNVVVPLLLIIGSVGNTVAPALDLGVGEKERGTLEPLLTTKANRMSLLWGKFLAITIMGLIVSLANIAGLLIAINQTGGIFQNAKDVNISIGTIALIMILPIMLTMVFGALGLSISIYAKSSKEAQTYLSPVSIVAMILVYATMMKDGKSIETYFFNIPIANASCLMKEFLVGIHNYTHISITFGWMILYIIGSILFARYMFNKESVIFRA</sequence>
<feature type="transmembrane region" description="Helical" evidence="5">
    <location>
        <begin position="363"/>
        <end position="385"/>
    </location>
</feature>
<feature type="transmembrane region" description="Helical" evidence="5">
    <location>
        <begin position="24"/>
        <end position="45"/>
    </location>
</feature>
<dbReference type="PANTHER" id="PTHR43471">
    <property type="entry name" value="ABC TRANSPORTER PERMEASE"/>
    <property type="match status" value="1"/>
</dbReference>
<dbReference type="STRING" id="1548.CSCA_1973"/>
<keyword evidence="2 5" id="KW-0812">Transmembrane</keyword>
<protein>
    <submittedName>
        <fullName evidence="7">Putative sodium extrusion protein NatB</fullName>
    </submittedName>
</protein>